<feature type="region of interest" description="Disordered" evidence="11">
    <location>
        <begin position="378"/>
        <end position="397"/>
    </location>
</feature>
<dbReference type="PANTHER" id="PTHR10836">
    <property type="entry name" value="GLYCERALDEHYDE 3-PHOSPHATE DEHYDROGENASE"/>
    <property type="match status" value="1"/>
</dbReference>
<accession>A0A1E3KEL1</accession>
<feature type="compositionally biased region" description="Polar residues" evidence="11">
    <location>
        <begin position="379"/>
        <end position="388"/>
    </location>
</feature>
<comment type="similarity">
    <text evidence="3 10">Belongs to the glyceraldehyde-3-phosphate dehydrogenase family.</text>
</comment>
<dbReference type="InterPro" id="IPR020831">
    <property type="entry name" value="GlycerAld/Erythrose_P_DH"/>
</dbReference>
<comment type="pathway">
    <text evidence="2">Carbohydrate biosynthesis; Calvin cycle.</text>
</comment>
<comment type="pathway">
    <text evidence="1">Carbohydrate degradation; glycolysis; pyruvate from D-glyceraldehyde 3-phosphate: step 1/5.</text>
</comment>
<dbReference type="GO" id="GO:0005829">
    <property type="term" value="C:cytosol"/>
    <property type="evidence" value="ECO:0007669"/>
    <property type="project" value="TreeGrafter"/>
</dbReference>
<evidence type="ECO:0000256" key="9">
    <source>
        <dbReference type="PIRSR" id="PIRSR000149-3"/>
    </source>
</evidence>
<dbReference type="PRINTS" id="PR00078">
    <property type="entry name" value="G3PDHDRGNASE"/>
</dbReference>
<dbReference type="InterPro" id="IPR036291">
    <property type="entry name" value="NAD(P)-bd_dom_sf"/>
</dbReference>
<gene>
    <name evidence="13" type="ORF">I350_00111</name>
</gene>
<evidence type="ECO:0000256" key="3">
    <source>
        <dbReference type="ARBA" id="ARBA00007406"/>
    </source>
</evidence>
<dbReference type="EMBL" id="MEKH01000001">
    <property type="protein sequence ID" value="ODO11333.1"/>
    <property type="molecule type" value="Genomic_DNA"/>
</dbReference>
<evidence type="ECO:0000256" key="4">
    <source>
        <dbReference type="ARBA" id="ARBA00023002"/>
    </source>
</evidence>
<protein>
    <submittedName>
        <fullName evidence="13">Glyceraldehyde-3-phosphate dehydrogenase, type I</fullName>
    </submittedName>
</protein>
<evidence type="ECO:0000256" key="8">
    <source>
        <dbReference type="PIRSR" id="PIRSR000149-2"/>
    </source>
</evidence>
<evidence type="ECO:0000256" key="11">
    <source>
        <dbReference type="SAM" id="MobiDB-lite"/>
    </source>
</evidence>
<feature type="domain" description="Glyceraldehyde 3-phosphate dehydrogenase NAD(P) binding" evidence="12">
    <location>
        <begin position="17"/>
        <end position="182"/>
    </location>
</feature>
<evidence type="ECO:0000256" key="6">
    <source>
        <dbReference type="ARBA" id="ARBA00052787"/>
    </source>
</evidence>
<evidence type="ECO:0000256" key="7">
    <source>
        <dbReference type="PIRSR" id="PIRSR000149-1"/>
    </source>
</evidence>
<sequence length="397" mass="42911">MTNPLLAHLQDSLFPQCRVGINGFGRIGRAAFRASLERTDLIGKSPVFNLIPTNPSPVVAINHTAPSIDYLLHAIKYDSTHGTSRHAADLSIKDDALYFKDRRIELFSQRDPLKLDWKAAGAEYVIESTGKMTTVETAGAHLKSGAKKVVISAPSKDAKTIVVGVNRKEYNPSMNVLSNASCTTNCLAPLAKVLNRSFGIDYGMMTTAKKSSTRYVPSTDPPPLLTFIPGRGVGSNIIPTTTGAATAVQLVLPELAGKFTGVSVRVPVNNVSMVDLTVHLSTPVKSVHDLLLPIREASTGLSTLGPLANVLCVNDDELVSHDFLGWQYSCIVDSAATVMLNERVFKIIAWYDNEYGYACRLLDLVMFTHEVDNGKVPTPTASGWQTPTGGHDHAVRV</sequence>
<feature type="binding site" evidence="9">
    <location>
        <position position="110"/>
    </location>
    <ligand>
        <name>NAD(+)</name>
        <dbReference type="ChEBI" id="CHEBI:57540"/>
    </ligand>
</feature>
<dbReference type="PROSITE" id="PS00071">
    <property type="entry name" value="GAPDH"/>
    <property type="match status" value="1"/>
</dbReference>
<dbReference type="GO" id="GO:0004365">
    <property type="term" value="F:glyceraldehyde-3-phosphate dehydrogenase (NAD+) (phosphorylating) activity"/>
    <property type="evidence" value="ECO:0007669"/>
    <property type="project" value="TreeGrafter"/>
</dbReference>
<evidence type="ECO:0000313" key="14">
    <source>
        <dbReference type="Proteomes" id="UP000095149"/>
    </source>
</evidence>
<dbReference type="Proteomes" id="UP000095149">
    <property type="component" value="Unassembled WGS sequence"/>
</dbReference>
<feature type="binding site" evidence="8">
    <location>
        <begin position="242"/>
        <end position="243"/>
    </location>
    <ligand>
        <name>D-glyceraldehyde 3-phosphate</name>
        <dbReference type="ChEBI" id="CHEBI:59776"/>
    </ligand>
</feature>
<dbReference type="InterPro" id="IPR020828">
    <property type="entry name" value="GlycerAld_3-P_DH_NAD(P)-bd"/>
</dbReference>
<keyword evidence="5" id="KW-0324">Glycolysis</keyword>
<dbReference type="SUPFAM" id="SSF55347">
    <property type="entry name" value="Glyceraldehyde-3-phosphate dehydrogenase-like, C-terminal domain"/>
    <property type="match status" value="1"/>
</dbReference>
<keyword evidence="4" id="KW-0560">Oxidoreductase</keyword>
<evidence type="ECO:0000256" key="1">
    <source>
        <dbReference type="ARBA" id="ARBA00004869"/>
    </source>
</evidence>
<dbReference type="GO" id="GO:0051287">
    <property type="term" value="F:NAD binding"/>
    <property type="evidence" value="ECO:0007669"/>
    <property type="project" value="InterPro"/>
</dbReference>
<dbReference type="InterPro" id="IPR020829">
    <property type="entry name" value="GlycerAld_3-P_DH_cat"/>
</dbReference>
<feature type="binding site" evidence="8">
    <location>
        <begin position="181"/>
        <end position="183"/>
    </location>
    <ligand>
        <name>D-glyceraldehyde 3-phosphate</name>
        <dbReference type="ChEBI" id="CHEBI:59776"/>
    </ligand>
</feature>
<dbReference type="GO" id="GO:0006096">
    <property type="term" value="P:glycolytic process"/>
    <property type="evidence" value="ECO:0007669"/>
    <property type="project" value="UniProtKB-UniPathway"/>
</dbReference>
<dbReference type="UniPathway" id="UPA00109">
    <property type="reaction ID" value="UER00184"/>
</dbReference>
<feature type="binding site" evidence="9">
    <location>
        <begin position="26"/>
        <end position="27"/>
    </location>
    <ligand>
        <name>NAD(+)</name>
        <dbReference type="ChEBI" id="CHEBI:57540"/>
    </ligand>
</feature>
<proteinExistence type="inferred from homology"/>
<feature type="binding site" evidence="8">
    <location>
        <position position="265"/>
    </location>
    <ligand>
        <name>D-glyceraldehyde 3-phosphate</name>
        <dbReference type="ChEBI" id="CHEBI:59776"/>
    </ligand>
</feature>
<evidence type="ECO:0000259" key="12">
    <source>
        <dbReference type="SMART" id="SM00846"/>
    </source>
</evidence>
<dbReference type="AlphaFoldDB" id="A0A1E3KEL1"/>
<dbReference type="InterPro" id="IPR020830">
    <property type="entry name" value="GlycerAld_3-P_DH_AS"/>
</dbReference>
<reference evidence="13 14" key="1">
    <citation type="submission" date="2016-06" db="EMBL/GenBank/DDBJ databases">
        <title>Evolution of pathogenesis and genome organization in the Tremellales.</title>
        <authorList>
            <person name="Cuomo C."/>
            <person name="Litvintseva A."/>
            <person name="Heitman J."/>
            <person name="Chen Y."/>
            <person name="Sun S."/>
            <person name="Springer D."/>
            <person name="Dromer F."/>
            <person name="Young S."/>
            <person name="Zeng Q."/>
            <person name="Chapman S."/>
            <person name="Gujja S."/>
            <person name="Saif S."/>
            <person name="Birren B."/>
        </authorList>
    </citation>
    <scope>NUCLEOTIDE SEQUENCE [LARGE SCALE GENOMIC DNA]</scope>
    <source>
        <strain evidence="13 14">CBS 6273</strain>
    </source>
</reference>
<feature type="active site" description="Nucleophile" evidence="7">
    <location>
        <position position="182"/>
    </location>
</feature>
<evidence type="ECO:0000256" key="5">
    <source>
        <dbReference type="ARBA" id="ARBA00023152"/>
    </source>
</evidence>
<dbReference type="FunFam" id="3.40.50.720:FF:000001">
    <property type="entry name" value="Glyceraldehyde-3-phosphate dehydrogenase"/>
    <property type="match status" value="1"/>
</dbReference>
<dbReference type="Pfam" id="PF00044">
    <property type="entry name" value="Gp_dh_N"/>
    <property type="match status" value="1"/>
</dbReference>
<feature type="binding site" evidence="9">
    <location>
        <position position="353"/>
    </location>
    <ligand>
        <name>NAD(+)</name>
        <dbReference type="ChEBI" id="CHEBI:57540"/>
    </ligand>
</feature>
<name>A0A1E3KEL1_9TREE</name>
<dbReference type="FunFam" id="3.30.360.10:FF:000002">
    <property type="entry name" value="Glyceraldehyde-3-phosphate dehydrogenase"/>
    <property type="match status" value="1"/>
</dbReference>
<feature type="binding site" evidence="8">
    <location>
        <position position="213"/>
    </location>
    <ligand>
        <name>D-glyceraldehyde 3-phosphate</name>
        <dbReference type="ChEBI" id="CHEBI:59776"/>
    </ligand>
</feature>
<comment type="catalytic activity">
    <reaction evidence="6">
        <text>D-glyceraldehyde 3-phosphate + phosphate + NADP(+) = (2R)-3-phospho-glyceroyl phosphate + NADPH + H(+)</text>
        <dbReference type="Rhea" id="RHEA:10296"/>
        <dbReference type="ChEBI" id="CHEBI:15378"/>
        <dbReference type="ChEBI" id="CHEBI:43474"/>
        <dbReference type="ChEBI" id="CHEBI:57604"/>
        <dbReference type="ChEBI" id="CHEBI:57783"/>
        <dbReference type="ChEBI" id="CHEBI:58349"/>
        <dbReference type="ChEBI" id="CHEBI:59776"/>
        <dbReference type="EC" id="1.2.1.13"/>
    </reaction>
</comment>
<dbReference type="Gene3D" id="3.30.360.10">
    <property type="entry name" value="Dihydrodipicolinate Reductase, domain 2"/>
    <property type="match status" value="1"/>
</dbReference>
<evidence type="ECO:0000256" key="2">
    <source>
        <dbReference type="ARBA" id="ARBA00005215"/>
    </source>
</evidence>
<dbReference type="CDD" id="cd05214">
    <property type="entry name" value="GAPDH_I_N"/>
    <property type="match status" value="1"/>
</dbReference>
<evidence type="ECO:0000313" key="13">
    <source>
        <dbReference type="EMBL" id="ODO11333.1"/>
    </source>
</evidence>
<dbReference type="SMART" id="SM00846">
    <property type="entry name" value="Gp_dh_N"/>
    <property type="match status" value="1"/>
</dbReference>
<dbReference type="PANTHER" id="PTHR10836:SF134">
    <property type="entry name" value="GLYCERALDEHYDE-3-PHOSPHATE DEHYDROGENASE (PHOSPHORYLATING)"/>
    <property type="match status" value="1"/>
</dbReference>
<dbReference type="SUPFAM" id="SSF51735">
    <property type="entry name" value="NAD(P)-binding Rossmann-fold domains"/>
    <property type="match status" value="1"/>
</dbReference>
<feature type="binding site" evidence="9">
    <location>
        <position position="152"/>
    </location>
    <ligand>
        <name>NAD(+)</name>
        <dbReference type="ChEBI" id="CHEBI:57540"/>
    </ligand>
</feature>
<dbReference type="GO" id="GO:0047100">
    <property type="term" value="F:glyceraldehyde-3-phosphate dehydrogenase (NADP+) (phosphorylating) activity"/>
    <property type="evidence" value="ECO:0007669"/>
    <property type="project" value="UniProtKB-EC"/>
</dbReference>
<dbReference type="PIRSF" id="PIRSF000149">
    <property type="entry name" value="GAP_DH"/>
    <property type="match status" value="1"/>
</dbReference>
<dbReference type="Pfam" id="PF02800">
    <property type="entry name" value="Gp_dh_C"/>
    <property type="match status" value="1"/>
</dbReference>
<organism evidence="13 14">
    <name type="scientific">Cryptococcus amylolentus CBS 6273</name>
    <dbReference type="NCBI Taxonomy" id="1296118"/>
    <lineage>
        <taxon>Eukaryota</taxon>
        <taxon>Fungi</taxon>
        <taxon>Dikarya</taxon>
        <taxon>Basidiomycota</taxon>
        <taxon>Agaricomycotina</taxon>
        <taxon>Tremellomycetes</taxon>
        <taxon>Tremellales</taxon>
        <taxon>Cryptococcaceae</taxon>
        <taxon>Cryptococcus</taxon>
    </lineage>
</organism>
<keyword evidence="9" id="KW-0547">Nucleotide-binding</keyword>
<dbReference type="Gene3D" id="3.40.50.720">
    <property type="entry name" value="NAD(P)-binding Rossmann-like Domain"/>
    <property type="match status" value="1"/>
</dbReference>
<dbReference type="OrthoDB" id="1152826at2759"/>
<comment type="caution">
    <text evidence="13">The sequence shown here is derived from an EMBL/GenBank/DDBJ whole genome shotgun (WGS) entry which is preliminary data.</text>
</comment>
<keyword evidence="9" id="KW-0520">NAD</keyword>
<evidence type="ECO:0000256" key="10">
    <source>
        <dbReference type="RuleBase" id="RU000397"/>
    </source>
</evidence>